<evidence type="ECO:0000256" key="3">
    <source>
        <dbReference type="ARBA" id="ARBA00023163"/>
    </source>
</evidence>
<dbReference type="PANTHER" id="PTHR46452">
    <property type="entry name" value="TRANSCRIPTION INITIATION FACTOR TFIID SUBUNIT 3"/>
    <property type="match status" value="1"/>
</dbReference>
<dbReference type="SUPFAM" id="SSF47113">
    <property type="entry name" value="Histone-fold"/>
    <property type="match status" value="1"/>
</dbReference>
<feature type="compositionally biased region" description="Polar residues" evidence="5">
    <location>
        <begin position="253"/>
        <end position="263"/>
    </location>
</feature>
<evidence type="ECO:0000256" key="1">
    <source>
        <dbReference type="ARBA" id="ARBA00004123"/>
    </source>
</evidence>
<dbReference type="PANTHER" id="PTHR46452:SF1">
    <property type="entry name" value="TRANSCRIPTION INITIATION FACTOR TFIID SUBUNIT 3"/>
    <property type="match status" value="1"/>
</dbReference>
<evidence type="ECO:0000313" key="8">
    <source>
        <dbReference type="Proteomes" id="UP001608902"/>
    </source>
</evidence>
<reference evidence="7 8" key="1">
    <citation type="submission" date="2024-08" db="EMBL/GenBank/DDBJ databases">
        <title>Gnathostoma spinigerum genome.</title>
        <authorList>
            <person name="Gonzalez-Bertolin B."/>
            <person name="Monzon S."/>
            <person name="Zaballos A."/>
            <person name="Jimenez P."/>
            <person name="Dekumyoy P."/>
            <person name="Varona S."/>
            <person name="Cuesta I."/>
            <person name="Sumanam S."/>
            <person name="Adisakwattana P."/>
            <person name="Gasser R.B."/>
            <person name="Hernandez-Gonzalez A."/>
            <person name="Young N.D."/>
            <person name="Perteguer M.J."/>
        </authorList>
    </citation>
    <scope>NUCLEOTIDE SEQUENCE [LARGE SCALE GENOMIC DNA]</scope>
    <source>
        <strain evidence="7">AL3</strain>
        <tissue evidence="7">Liver</tissue>
    </source>
</reference>
<dbReference type="SMART" id="SM00576">
    <property type="entry name" value="BTP"/>
    <property type="match status" value="1"/>
</dbReference>
<feature type="compositionally biased region" description="Basic and acidic residues" evidence="5">
    <location>
        <begin position="275"/>
        <end position="286"/>
    </location>
</feature>
<dbReference type="AlphaFoldDB" id="A0ABD6EY44"/>
<organism evidence="7 8">
    <name type="scientific">Gnathostoma spinigerum</name>
    <dbReference type="NCBI Taxonomy" id="75299"/>
    <lineage>
        <taxon>Eukaryota</taxon>
        <taxon>Metazoa</taxon>
        <taxon>Ecdysozoa</taxon>
        <taxon>Nematoda</taxon>
        <taxon>Chromadorea</taxon>
        <taxon>Rhabditida</taxon>
        <taxon>Spirurina</taxon>
        <taxon>Gnathostomatomorpha</taxon>
        <taxon>Gnathostomatoidea</taxon>
        <taxon>Gnathostomatidae</taxon>
        <taxon>Gnathostoma</taxon>
    </lineage>
</organism>
<dbReference type="InterPro" id="IPR009072">
    <property type="entry name" value="Histone-fold"/>
</dbReference>
<evidence type="ECO:0000259" key="6">
    <source>
        <dbReference type="SMART" id="SM00576"/>
    </source>
</evidence>
<keyword evidence="8" id="KW-1185">Reference proteome</keyword>
<evidence type="ECO:0000256" key="2">
    <source>
        <dbReference type="ARBA" id="ARBA00023015"/>
    </source>
</evidence>
<dbReference type="Gene3D" id="1.10.20.10">
    <property type="entry name" value="Histone, subunit A"/>
    <property type="match status" value="1"/>
</dbReference>
<evidence type="ECO:0000256" key="5">
    <source>
        <dbReference type="SAM" id="MobiDB-lite"/>
    </source>
</evidence>
<feature type="region of interest" description="Disordered" evidence="5">
    <location>
        <begin position="231"/>
        <end position="286"/>
    </location>
</feature>
<proteinExistence type="predicted"/>
<dbReference type="GO" id="GO:0005634">
    <property type="term" value="C:nucleus"/>
    <property type="evidence" value="ECO:0007669"/>
    <property type="project" value="UniProtKB-SubCell"/>
</dbReference>
<keyword evidence="2" id="KW-0805">Transcription regulation</keyword>
<sequence>MTSLRSLDYAEDYAQSLIKQGTARIMENIGFSCSTESAFNIVCDLTQKFMERLWRISSQYAEHGGRSSPNTQDVDKTFKELQFSTAELHDYLKQVGSHPLPAKVPEFPVKRSAFKMLNSAVSEKELSERPDFIPHFLPPMHPEWCADRVPKVEPIATEASSKHLANSSLLADRRITRPVKGISEFPDFMGETAKNLGLVRRKRQPIEVVMAKMHAEPSGISSSANICSSIQNNSHSSLHTSKSKAKKPLVHETVTSQPRTLSTPEMPKNIPSTSVKKEELPEKSEPVFEVDEEPVIYIGHLRVEEFFES</sequence>
<dbReference type="Pfam" id="PF07524">
    <property type="entry name" value="Bromo_TP"/>
    <property type="match status" value="1"/>
</dbReference>
<keyword evidence="3" id="KW-0804">Transcription</keyword>
<dbReference type="Proteomes" id="UP001608902">
    <property type="component" value="Unassembled WGS sequence"/>
</dbReference>
<comment type="caution">
    <text evidence="7">The sequence shown here is derived from an EMBL/GenBank/DDBJ whole genome shotgun (WGS) entry which is preliminary data.</text>
</comment>
<accession>A0ABD6EY44</accession>
<evidence type="ECO:0000313" key="7">
    <source>
        <dbReference type="EMBL" id="MFH4984012.1"/>
    </source>
</evidence>
<dbReference type="InterPro" id="IPR006565">
    <property type="entry name" value="BTP"/>
</dbReference>
<dbReference type="EMBL" id="JBGFUD010014876">
    <property type="protein sequence ID" value="MFH4984012.1"/>
    <property type="molecule type" value="Genomic_DNA"/>
</dbReference>
<name>A0ABD6EY44_9BILA</name>
<protein>
    <recommendedName>
        <fullName evidence="6">Bromodomain associated domain-containing protein</fullName>
    </recommendedName>
</protein>
<gene>
    <name evidence="7" type="ORF">AB6A40_010721</name>
</gene>
<evidence type="ECO:0000256" key="4">
    <source>
        <dbReference type="ARBA" id="ARBA00023242"/>
    </source>
</evidence>
<keyword evidence="4" id="KW-0539">Nucleus</keyword>
<feature type="domain" description="Bromodomain associated" evidence="6">
    <location>
        <begin position="11"/>
        <end position="87"/>
    </location>
</feature>
<comment type="subcellular location">
    <subcellularLocation>
        <location evidence="1">Nucleus</location>
    </subcellularLocation>
</comment>